<feature type="region of interest" description="Disordered" evidence="1">
    <location>
        <begin position="1"/>
        <end position="96"/>
    </location>
</feature>
<dbReference type="GO" id="GO:0046921">
    <property type="term" value="F:alpha-(1-&gt;6)-fucosyltransferase activity"/>
    <property type="evidence" value="ECO:0007669"/>
    <property type="project" value="TreeGrafter"/>
</dbReference>
<dbReference type="PANTHER" id="PTHR13132">
    <property type="entry name" value="ALPHA- 1,6 -FUCOSYLTRANSFERASE"/>
    <property type="match status" value="1"/>
</dbReference>
<sequence>MPSRPPETGRPYSSNYDYQPLTPRTPHSRAGREDTFDNGMEYHPGMDDVTFNQSYAEQQREPLLASSASASFPSTVRSKQEVDEAGGKDENRPGNSHSLLRIVSKAPLVLGGLLAVFLFLLVILSWKRPDVLQKAVGVANLTEQHEDKNLPTSSPDSSHHGAAHKLSYENYTTFPLTPMQYLIECATVHNSMKHMVGYWYIPPAGPLDVVHHDQTFTTHLPEKGFEKPCTSSITYMLDGYRGLAADLALMAQVAGLAREKGRTFFINDQYWNRGKWSDHFQDVRAGQPGPEPGCLPPPPEELVACPRTARHWVINSLTAKLHLGHMFETEYEDGYKQNLERSKPLFDRARMSLSETIRPNARNAALIRAAREEVASAGSSKPDETDPGSYLAVHIRRGDKKAETWPNRDKYVPLEDYVESTQETWSRLASSRANPVVWAASDSPSVLQEFSDSLPANTRVFSLAQSANADLRRIASKGPYVQSEFNQTSLDERIEATRGAIVDLAMLSGLWVWKDEAQPMGTVCTISSNMCKIAAEGLGWERAFGFGSGRSEGLHGDIDNTLKRWVDIDSRGRIEPEWRAFDLF</sequence>
<dbReference type="GO" id="GO:0006487">
    <property type="term" value="P:protein N-linked glycosylation"/>
    <property type="evidence" value="ECO:0007669"/>
    <property type="project" value="TreeGrafter"/>
</dbReference>
<gene>
    <name evidence="3" type="ORF">BD410DRAFT_790241</name>
</gene>
<dbReference type="Gene3D" id="3.40.50.11350">
    <property type="match status" value="1"/>
</dbReference>
<protein>
    <submittedName>
        <fullName evidence="3">Uncharacterized protein</fullName>
    </submittedName>
</protein>
<evidence type="ECO:0000256" key="1">
    <source>
        <dbReference type="SAM" id="MobiDB-lite"/>
    </source>
</evidence>
<keyword evidence="4" id="KW-1185">Reference proteome</keyword>
<keyword evidence="2" id="KW-1133">Transmembrane helix</keyword>
<evidence type="ECO:0000256" key="2">
    <source>
        <dbReference type="SAM" id="Phobius"/>
    </source>
</evidence>
<feature type="compositionally biased region" description="Basic and acidic residues" evidence="1">
    <location>
        <begin position="78"/>
        <end position="92"/>
    </location>
</feature>
<dbReference type="EMBL" id="ML170184">
    <property type="protein sequence ID" value="TDL20900.1"/>
    <property type="molecule type" value="Genomic_DNA"/>
</dbReference>
<dbReference type="VEuPathDB" id="FungiDB:BD410DRAFT_790241"/>
<organism evidence="3 4">
    <name type="scientific">Rickenella mellea</name>
    <dbReference type="NCBI Taxonomy" id="50990"/>
    <lineage>
        <taxon>Eukaryota</taxon>
        <taxon>Fungi</taxon>
        <taxon>Dikarya</taxon>
        <taxon>Basidiomycota</taxon>
        <taxon>Agaricomycotina</taxon>
        <taxon>Agaricomycetes</taxon>
        <taxon>Hymenochaetales</taxon>
        <taxon>Rickenellaceae</taxon>
        <taxon>Rickenella</taxon>
    </lineage>
</organism>
<evidence type="ECO:0000313" key="3">
    <source>
        <dbReference type="EMBL" id="TDL20900.1"/>
    </source>
</evidence>
<keyword evidence="2" id="KW-0812">Transmembrane</keyword>
<evidence type="ECO:0000313" key="4">
    <source>
        <dbReference type="Proteomes" id="UP000294933"/>
    </source>
</evidence>
<dbReference type="AlphaFoldDB" id="A0A4Y7Q280"/>
<dbReference type="PANTHER" id="PTHR13132:SF29">
    <property type="entry name" value="ALPHA-(1,6)-FUCOSYLTRANSFERASE"/>
    <property type="match status" value="1"/>
</dbReference>
<accession>A0A4Y7Q280</accession>
<proteinExistence type="predicted"/>
<dbReference type="Proteomes" id="UP000294933">
    <property type="component" value="Unassembled WGS sequence"/>
</dbReference>
<feature type="transmembrane region" description="Helical" evidence="2">
    <location>
        <begin position="106"/>
        <end position="126"/>
    </location>
</feature>
<name>A0A4Y7Q280_9AGAM</name>
<reference evidence="3 4" key="1">
    <citation type="submission" date="2018-06" db="EMBL/GenBank/DDBJ databases">
        <title>A transcriptomic atlas of mushroom development highlights an independent origin of complex multicellularity.</title>
        <authorList>
            <consortium name="DOE Joint Genome Institute"/>
            <person name="Krizsan K."/>
            <person name="Almasi E."/>
            <person name="Merenyi Z."/>
            <person name="Sahu N."/>
            <person name="Viragh M."/>
            <person name="Koszo T."/>
            <person name="Mondo S."/>
            <person name="Kiss B."/>
            <person name="Balint B."/>
            <person name="Kues U."/>
            <person name="Barry K."/>
            <person name="Hegedus J.C."/>
            <person name="Henrissat B."/>
            <person name="Johnson J."/>
            <person name="Lipzen A."/>
            <person name="Ohm R."/>
            <person name="Nagy I."/>
            <person name="Pangilinan J."/>
            <person name="Yan J."/>
            <person name="Xiong Y."/>
            <person name="Grigoriev I.V."/>
            <person name="Hibbett D.S."/>
            <person name="Nagy L.G."/>
        </authorList>
    </citation>
    <scope>NUCLEOTIDE SEQUENCE [LARGE SCALE GENOMIC DNA]</scope>
    <source>
        <strain evidence="3 4">SZMC22713</strain>
    </source>
</reference>
<keyword evidence="2" id="KW-0472">Membrane</keyword>
<dbReference type="OrthoDB" id="2392789at2759"/>